<proteinExistence type="predicted"/>
<protein>
    <submittedName>
        <fullName evidence="2">Uncharacterized protein</fullName>
    </submittedName>
</protein>
<feature type="compositionally biased region" description="Low complexity" evidence="1">
    <location>
        <begin position="115"/>
        <end position="175"/>
    </location>
</feature>
<feature type="compositionally biased region" description="Pro residues" evidence="1">
    <location>
        <begin position="24"/>
        <end position="39"/>
    </location>
</feature>
<dbReference type="Proteomes" id="UP000747542">
    <property type="component" value="Unassembled WGS sequence"/>
</dbReference>
<reference evidence="2" key="1">
    <citation type="journal article" date="2021" name="Sci. Adv.">
        <title>The American lobster genome reveals insights on longevity, neural, and immune adaptations.</title>
        <authorList>
            <person name="Polinski J.M."/>
            <person name="Zimin A.V."/>
            <person name="Clark K.F."/>
            <person name="Kohn A.B."/>
            <person name="Sadowski N."/>
            <person name="Timp W."/>
            <person name="Ptitsyn A."/>
            <person name="Khanna P."/>
            <person name="Romanova D.Y."/>
            <person name="Williams P."/>
            <person name="Greenwood S.J."/>
            <person name="Moroz L.L."/>
            <person name="Walt D.R."/>
            <person name="Bodnar A.G."/>
        </authorList>
    </citation>
    <scope>NUCLEOTIDE SEQUENCE</scope>
    <source>
        <strain evidence="2">GMGI-L3</strain>
    </source>
</reference>
<gene>
    <name evidence="2" type="ORF">Hamer_G021793</name>
</gene>
<sequence>ASVHLPQYAEPPPPPPPKRRQSSLPPPIREPPPPPPPNRRPSSSNTRRTSSSPNRRPSSSNTRRTSSSPNRRPSSSNTRRTSSSPNRRPSSSNTRRTSSSSPNKRQASSSPYAFQDSSSNSFQDSNSGGSQGSNTQQSQSASGSSSSASSSSSSASSSSSPSTSVLQVISSSSDGPPSNFTTTSVGSSVFLSYPRHFSHPLSPFSSTFNDLSSSSSVNLSPSSSSSGGPFPSSFPVSVTESSNNTNASPSTILSNASSFFSGLFSSPSSSSSSSLVDLFLDPVNLEKIKDAGLTAENEEEFLDHFLTVLTGEETRQGTALTLDPVTIISLLTLAAYMVRAVYQIMSVSNKSSSDTSRMLPFQLEERSIHHPLSTILTIPGNLAAIIKLQREGHQPCVRQFVCEQIKERAYPEVTVSDIFIAGLGYYFGEADLGTFIDGAVSGRYTCDFLPEGCSQRTLRDAHYLENLYSRASFKFFNLLSVFGNYLLPRV</sequence>
<dbReference type="EMBL" id="JAHLQT010019050">
    <property type="protein sequence ID" value="KAG7168776.1"/>
    <property type="molecule type" value="Genomic_DNA"/>
</dbReference>
<evidence type="ECO:0000256" key="1">
    <source>
        <dbReference type="SAM" id="MobiDB-lite"/>
    </source>
</evidence>
<feature type="region of interest" description="Disordered" evidence="1">
    <location>
        <begin position="1"/>
        <end position="179"/>
    </location>
</feature>
<keyword evidence="3" id="KW-1185">Reference proteome</keyword>
<feature type="compositionally biased region" description="Low complexity" evidence="1">
    <location>
        <begin position="217"/>
        <end position="242"/>
    </location>
</feature>
<evidence type="ECO:0000313" key="2">
    <source>
        <dbReference type="EMBL" id="KAG7168776.1"/>
    </source>
</evidence>
<feature type="compositionally biased region" description="Low complexity" evidence="1">
    <location>
        <begin position="40"/>
        <end position="103"/>
    </location>
</feature>
<evidence type="ECO:0000313" key="3">
    <source>
        <dbReference type="Proteomes" id="UP000747542"/>
    </source>
</evidence>
<feature type="region of interest" description="Disordered" evidence="1">
    <location>
        <begin position="217"/>
        <end position="247"/>
    </location>
</feature>
<organism evidence="2 3">
    <name type="scientific">Homarus americanus</name>
    <name type="common">American lobster</name>
    <dbReference type="NCBI Taxonomy" id="6706"/>
    <lineage>
        <taxon>Eukaryota</taxon>
        <taxon>Metazoa</taxon>
        <taxon>Ecdysozoa</taxon>
        <taxon>Arthropoda</taxon>
        <taxon>Crustacea</taxon>
        <taxon>Multicrustacea</taxon>
        <taxon>Malacostraca</taxon>
        <taxon>Eumalacostraca</taxon>
        <taxon>Eucarida</taxon>
        <taxon>Decapoda</taxon>
        <taxon>Pleocyemata</taxon>
        <taxon>Astacidea</taxon>
        <taxon>Nephropoidea</taxon>
        <taxon>Nephropidae</taxon>
        <taxon>Homarus</taxon>
    </lineage>
</organism>
<dbReference type="AlphaFoldDB" id="A0A8J5K6N9"/>
<feature type="non-terminal residue" evidence="2">
    <location>
        <position position="490"/>
    </location>
</feature>
<accession>A0A8J5K6N9</accession>
<comment type="caution">
    <text evidence="2">The sequence shown here is derived from an EMBL/GenBank/DDBJ whole genome shotgun (WGS) entry which is preliminary data.</text>
</comment>
<name>A0A8J5K6N9_HOMAM</name>